<feature type="transmembrane region" description="Helical" evidence="9">
    <location>
        <begin position="400"/>
        <end position="419"/>
    </location>
</feature>
<evidence type="ECO:0000313" key="10">
    <source>
        <dbReference type="EMBL" id="KIW95501.1"/>
    </source>
</evidence>
<keyword evidence="3 9" id="KW-0813">Transport</keyword>
<dbReference type="GO" id="GO:0006865">
    <property type="term" value="P:amino acid transport"/>
    <property type="evidence" value="ECO:0007669"/>
    <property type="project" value="UniProtKB-KW"/>
</dbReference>
<proteinExistence type="inferred from homology"/>
<keyword evidence="5 9" id="KW-1133">Transmembrane helix</keyword>
<dbReference type="InterPro" id="IPR050495">
    <property type="entry name" value="ATG22/LtaA_families"/>
</dbReference>
<dbReference type="OrthoDB" id="42657at2759"/>
<dbReference type="EMBL" id="KN846984">
    <property type="protein sequence ID" value="KIW95501.1"/>
    <property type="molecule type" value="Genomic_DNA"/>
</dbReference>
<comment type="similarity">
    <text evidence="2 9">Belongs to the ATG22 family.</text>
</comment>
<feature type="transmembrane region" description="Helical" evidence="9">
    <location>
        <begin position="117"/>
        <end position="136"/>
    </location>
</feature>
<evidence type="ECO:0000313" key="11">
    <source>
        <dbReference type="Proteomes" id="UP000053789"/>
    </source>
</evidence>
<feature type="transmembrane region" description="Helical" evidence="9">
    <location>
        <begin position="148"/>
        <end position="167"/>
    </location>
</feature>
<dbReference type="VEuPathDB" id="FungiDB:Z519_04086"/>
<keyword evidence="6 9" id="KW-0072">Autophagy</keyword>
<evidence type="ECO:0000256" key="7">
    <source>
        <dbReference type="ARBA" id="ARBA00023136"/>
    </source>
</evidence>
<keyword evidence="9" id="KW-0029">Amino-acid transport</keyword>
<dbReference type="GO" id="GO:0006914">
    <property type="term" value="P:autophagy"/>
    <property type="evidence" value="ECO:0007669"/>
    <property type="project" value="UniProtKB-KW"/>
</dbReference>
<feature type="transmembrane region" description="Helical" evidence="9">
    <location>
        <begin position="431"/>
        <end position="453"/>
    </location>
</feature>
<keyword evidence="9" id="KW-0926">Vacuole</keyword>
<dbReference type="Gene3D" id="1.20.1250.20">
    <property type="entry name" value="MFS general substrate transporter like domains"/>
    <property type="match status" value="1"/>
</dbReference>
<evidence type="ECO:0000256" key="1">
    <source>
        <dbReference type="ARBA" id="ARBA00004128"/>
    </source>
</evidence>
<dbReference type="SUPFAM" id="SSF103473">
    <property type="entry name" value="MFS general substrate transporter"/>
    <property type="match status" value="1"/>
</dbReference>
<keyword evidence="4 9" id="KW-0812">Transmembrane</keyword>
<evidence type="ECO:0000256" key="2">
    <source>
        <dbReference type="ARBA" id="ARBA00006978"/>
    </source>
</evidence>
<gene>
    <name evidence="10" type="ORF">Z519_04086</name>
</gene>
<dbReference type="Proteomes" id="UP000053789">
    <property type="component" value="Unassembled WGS sequence"/>
</dbReference>
<keyword evidence="7 9" id="KW-0472">Membrane</keyword>
<evidence type="ECO:0000256" key="5">
    <source>
        <dbReference type="ARBA" id="ARBA00022989"/>
    </source>
</evidence>
<evidence type="ECO:0000256" key="9">
    <source>
        <dbReference type="RuleBase" id="RU363073"/>
    </source>
</evidence>
<evidence type="ECO:0000256" key="8">
    <source>
        <dbReference type="ARBA" id="ARBA00024801"/>
    </source>
</evidence>
<accession>A0A0D2F015</accession>
<dbReference type="InterPro" id="IPR024671">
    <property type="entry name" value="Atg22-like"/>
</dbReference>
<feature type="transmembrane region" description="Helical" evidence="9">
    <location>
        <begin position="465"/>
        <end position="488"/>
    </location>
</feature>
<organism evidence="10 11">
    <name type="scientific">Cladophialophora bantiana (strain ATCC 10958 / CBS 173.52 / CDC B-1940 / NIH 8579)</name>
    <name type="common">Xylohypha bantiana</name>
    <dbReference type="NCBI Taxonomy" id="1442370"/>
    <lineage>
        <taxon>Eukaryota</taxon>
        <taxon>Fungi</taxon>
        <taxon>Dikarya</taxon>
        <taxon>Ascomycota</taxon>
        <taxon>Pezizomycotina</taxon>
        <taxon>Eurotiomycetes</taxon>
        <taxon>Chaetothyriomycetidae</taxon>
        <taxon>Chaetothyriales</taxon>
        <taxon>Herpotrichiellaceae</taxon>
        <taxon>Cladophialophora</taxon>
    </lineage>
</organism>
<name>A0A0D2F015_CLAB1</name>
<dbReference type="RefSeq" id="XP_016622170.1">
    <property type="nucleotide sequence ID" value="XM_016761832.1"/>
</dbReference>
<dbReference type="AlphaFoldDB" id="A0A0D2F015"/>
<dbReference type="HOGENOM" id="CLU_017518_2_1_1"/>
<protein>
    <recommendedName>
        <fullName evidence="9">Autophagy-related protein</fullName>
    </recommendedName>
</protein>
<evidence type="ECO:0000256" key="4">
    <source>
        <dbReference type="ARBA" id="ARBA00022692"/>
    </source>
</evidence>
<feature type="transmembrane region" description="Helical" evidence="9">
    <location>
        <begin position="500"/>
        <end position="517"/>
    </location>
</feature>
<dbReference type="PANTHER" id="PTHR23519">
    <property type="entry name" value="AUTOPHAGY-RELATED PROTEIN 22"/>
    <property type="match status" value="1"/>
</dbReference>
<comment type="function">
    <text evidence="8 9">Vacuolar effluxer which mediate the efflux of amino acids resulting from autophagic degradation. The release of autophagic amino acids allows the maintenance of protein synthesis and viability during nitrogen starvation.</text>
</comment>
<dbReference type="GO" id="GO:0005774">
    <property type="term" value="C:vacuolar membrane"/>
    <property type="evidence" value="ECO:0007669"/>
    <property type="project" value="UniProtKB-SubCell"/>
</dbReference>
<feature type="transmembrane region" description="Helical" evidence="9">
    <location>
        <begin position="173"/>
        <end position="194"/>
    </location>
</feature>
<feature type="transmembrane region" description="Helical" evidence="9">
    <location>
        <begin position="332"/>
        <end position="359"/>
    </location>
</feature>
<dbReference type="Pfam" id="PF11700">
    <property type="entry name" value="ATG22"/>
    <property type="match status" value="1"/>
</dbReference>
<dbReference type="GeneID" id="27697014"/>
<feature type="transmembrane region" description="Helical" evidence="9">
    <location>
        <begin position="236"/>
        <end position="260"/>
    </location>
</feature>
<sequence>MASAMSSDGDHAVELVSQVKDIKEKELTEVLGAAVPIGLGEIVTSEEPVTTRLELWSWYAYYFGNNSAGPLYYTPLIFQYLLYGAGFNGNDPSQDCSDPNAPCLVKFGTRNINASTVVLICNGLVFAFQSVLLLFLGSMGDYGPWKKSVLIVASVICWGTQLGFLGLKHPSQYNIAIALYILTSMSYNLCYAFWMPSFPQLARNTPQALEAKRAYSVGELTEEEYSRRKSLQRNRLSNIAFCCTSAGFTFTLLIALGAAFGLHANESGSGNLQAAVIIVGLSTGIWILAGSPWFFLEKSRSTPLPEGETYFSIGAKNYWFAIKNIKKLSQTWLYLVGYFLISDGYATTNQIYGICQYLITDYSTTVSTELSIVQGVASTVGIYSLWFIQRRFKIRTKPMLMTICCFLLVVPIWGCIGIGTTKFGFHKVWEVWGYSVFDCLLVSPFYAFSATMLSDICPKGREVSFFAIYSLVSNSTAWIGPIICGVIIDRTGNTWTGFPFSLSLSVVGFALICCVNVKKAQEQCEEYVRNDPNLRRRGGLYRLGD</sequence>
<comment type="subcellular location">
    <subcellularLocation>
        <location evidence="1 9">Vacuole membrane</location>
        <topology evidence="1 9">Multi-pass membrane protein</topology>
    </subcellularLocation>
</comment>
<feature type="transmembrane region" description="Helical" evidence="9">
    <location>
        <begin position="371"/>
        <end position="388"/>
    </location>
</feature>
<feature type="transmembrane region" description="Helical" evidence="9">
    <location>
        <begin position="272"/>
        <end position="296"/>
    </location>
</feature>
<dbReference type="PANTHER" id="PTHR23519:SF5">
    <property type="entry name" value="AUTOPHAGY-RELATED PROTEIN"/>
    <property type="match status" value="1"/>
</dbReference>
<evidence type="ECO:0000256" key="6">
    <source>
        <dbReference type="ARBA" id="ARBA00023006"/>
    </source>
</evidence>
<reference evidence="10" key="1">
    <citation type="submission" date="2015-01" db="EMBL/GenBank/DDBJ databases">
        <title>The Genome Sequence of Cladophialophora bantiana CBS 173.52.</title>
        <authorList>
            <consortium name="The Broad Institute Genomics Platform"/>
            <person name="Cuomo C."/>
            <person name="de Hoog S."/>
            <person name="Gorbushina A."/>
            <person name="Stielow B."/>
            <person name="Teixiera M."/>
            <person name="Abouelleil A."/>
            <person name="Chapman S.B."/>
            <person name="Priest M."/>
            <person name="Young S.K."/>
            <person name="Wortman J."/>
            <person name="Nusbaum C."/>
            <person name="Birren B."/>
        </authorList>
    </citation>
    <scope>NUCLEOTIDE SEQUENCE [LARGE SCALE GENOMIC DNA]</scope>
    <source>
        <strain evidence="10">CBS 173.52</strain>
    </source>
</reference>
<evidence type="ECO:0000256" key="3">
    <source>
        <dbReference type="ARBA" id="ARBA00022448"/>
    </source>
</evidence>
<keyword evidence="11" id="KW-1185">Reference proteome</keyword>
<dbReference type="InterPro" id="IPR036259">
    <property type="entry name" value="MFS_trans_sf"/>
</dbReference>